<dbReference type="AlphaFoldDB" id="A0A6P1NE29"/>
<reference evidence="2 3" key="1">
    <citation type="submission" date="2020-01" db="EMBL/GenBank/DDBJ databases">
        <title>Genome sequencing of strain KACC 21507.</title>
        <authorList>
            <person name="Heo J."/>
            <person name="Kim S.-J."/>
            <person name="Kim J.-S."/>
            <person name="Hong S.-B."/>
            <person name="Kwon S.-W."/>
        </authorList>
    </citation>
    <scope>NUCLEOTIDE SEQUENCE [LARGE SCALE GENOMIC DNA]</scope>
    <source>
        <strain evidence="2 3">KACC 21507</strain>
    </source>
</reference>
<protein>
    <submittedName>
        <fullName evidence="2">NYN domain-containing protein</fullName>
    </submittedName>
</protein>
<dbReference type="Gene3D" id="3.40.50.1010">
    <property type="entry name" value="5'-nuclease"/>
    <property type="match status" value="1"/>
</dbReference>
<dbReference type="GO" id="GO:0004540">
    <property type="term" value="F:RNA nuclease activity"/>
    <property type="evidence" value="ECO:0007669"/>
    <property type="project" value="InterPro"/>
</dbReference>
<organism evidence="2 3">
    <name type="scientific">Aristophania vespae</name>
    <dbReference type="NCBI Taxonomy" id="2697033"/>
    <lineage>
        <taxon>Bacteria</taxon>
        <taxon>Pseudomonadati</taxon>
        <taxon>Pseudomonadota</taxon>
        <taxon>Alphaproteobacteria</taxon>
        <taxon>Acetobacterales</taxon>
        <taxon>Acetobacteraceae</taxon>
        <taxon>Aristophania</taxon>
    </lineage>
</organism>
<dbReference type="Proteomes" id="UP000463975">
    <property type="component" value="Chromosome"/>
</dbReference>
<evidence type="ECO:0000313" key="2">
    <source>
        <dbReference type="EMBL" id="QHI95728.1"/>
    </source>
</evidence>
<feature type="domain" description="NYN" evidence="1">
    <location>
        <begin position="31"/>
        <end position="211"/>
    </location>
</feature>
<dbReference type="PANTHER" id="PTHR35458">
    <property type="entry name" value="SLR0755 PROTEIN"/>
    <property type="match status" value="1"/>
</dbReference>
<dbReference type="InterPro" id="IPR021139">
    <property type="entry name" value="NYN"/>
</dbReference>
<sequence>MHPDFDISDEQIEKQRVFLRNELSRLFSKGRVTILIDHANLEFALKKLRFRFDYEKFLHDFQEVGNLKGVYCFISYIPNDYKRGGFISFLEYNGYRVIRKETKGHFNIDAPDALEVIEEPEVFTDAGSRLAAEPFRRIKGNVDVELTIYALEYCRHADHIVLVSGDGDFRMLIEQLQKNGKEVSVISTARTYPPVVADEVRRQADNFLDLDDLRILFEKE</sequence>
<name>A0A6P1NE29_9PROT</name>
<dbReference type="RefSeq" id="WP_160618803.1">
    <property type="nucleotide sequence ID" value="NZ_CP047652.1"/>
</dbReference>
<dbReference type="CDD" id="cd10911">
    <property type="entry name" value="PIN_LabA"/>
    <property type="match status" value="1"/>
</dbReference>
<proteinExistence type="predicted"/>
<dbReference type="KEGG" id="bomb:GT348_05175"/>
<dbReference type="Pfam" id="PF01936">
    <property type="entry name" value="NYN"/>
    <property type="match status" value="1"/>
</dbReference>
<keyword evidence="3" id="KW-1185">Reference proteome</keyword>
<dbReference type="EMBL" id="CP047652">
    <property type="protein sequence ID" value="QHI95728.1"/>
    <property type="molecule type" value="Genomic_DNA"/>
</dbReference>
<accession>A0A6P1NE29</accession>
<evidence type="ECO:0000313" key="3">
    <source>
        <dbReference type="Proteomes" id="UP000463975"/>
    </source>
</evidence>
<dbReference type="PANTHER" id="PTHR35458:SF2">
    <property type="entry name" value="SLR0755 PROTEIN"/>
    <property type="match status" value="1"/>
</dbReference>
<evidence type="ECO:0000259" key="1">
    <source>
        <dbReference type="Pfam" id="PF01936"/>
    </source>
</evidence>
<gene>
    <name evidence="2" type="ORF">GT348_05175</name>
</gene>
<dbReference type="InterPro" id="IPR047140">
    <property type="entry name" value="LabA"/>
</dbReference>